<sequence length="179" mass="20275">MKTIFIGLLSLSTTATFQAQNKNIKDETKTTTTTITDSKGEKTYIKKENTLEVQEIELKEEKPNTLNIETKDSPVVVTTTTKITNPDGSTRTVDVDRSSYYMYDNKKYNVKLDANGYRIIGDDTKKSALLRKTSTNSFIYYNGKETSIGYFDTDGNLVLETYNSKTDSVSYQTYVIVKQ</sequence>
<gene>
    <name evidence="1" type="ORF">GCM10022388_03050</name>
</gene>
<dbReference type="Proteomes" id="UP001500426">
    <property type="component" value="Unassembled WGS sequence"/>
</dbReference>
<reference evidence="2" key="1">
    <citation type="journal article" date="2019" name="Int. J. Syst. Evol. Microbiol.">
        <title>The Global Catalogue of Microorganisms (GCM) 10K type strain sequencing project: providing services to taxonomists for standard genome sequencing and annotation.</title>
        <authorList>
            <consortium name="The Broad Institute Genomics Platform"/>
            <consortium name="The Broad Institute Genome Sequencing Center for Infectious Disease"/>
            <person name="Wu L."/>
            <person name="Ma J."/>
        </authorList>
    </citation>
    <scope>NUCLEOTIDE SEQUENCE [LARGE SCALE GENOMIC DNA]</scope>
    <source>
        <strain evidence="2">JCM 17068</strain>
    </source>
</reference>
<dbReference type="EMBL" id="BAABCS010000003">
    <property type="protein sequence ID" value="GAA4041760.1"/>
    <property type="molecule type" value="Genomic_DNA"/>
</dbReference>
<keyword evidence="2" id="KW-1185">Reference proteome</keyword>
<comment type="caution">
    <text evidence="1">The sequence shown here is derived from an EMBL/GenBank/DDBJ whole genome shotgun (WGS) entry which is preliminary data.</text>
</comment>
<name>A0ABP7UF76_9FLAO</name>
<protein>
    <submittedName>
        <fullName evidence="1">Uncharacterized protein</fullName>
    </submittedName>
</protein>
<evidence type="ECO:0000313" key="1">
    <source>
        <dbReference type="EMBL" id="GAA4041760.1"/>
    </source>
</evidence>
<dbReference type="RefSeq" id="WP_345089642.1">
    <property type="nucleotide sequence ID" value="NZ_BAABCS010000003.1"/>
</dbReference>
<organism evidence="1 2">
    <name type="scientific">Flavobacterium chungnamense</name>
    <dbReference type="NCBI Taxonomy" id="706182"/>
    <lineage>
        <taxon>Bacteria</taxon>
        <taxon>Pseudomonadati</taxon>
        <taxon>Bacteroidota</taxon>
        <taxon>Flavobacteriia</taxon>
        <taxon>Flavobacteriales</taxon>
        <taxon>Flavobacteriaceae</taxon>
        <taxon>Flavobacterium</taxon>
    </lineage>
</organism>
<proteinExistence type="predicted"/>
<accession>A0ABP7UF76</accession>
<evidence type="ECO:0000313" key="2">
    <source>
        <dbReference type="Proteomes" id="UP001500426"/>
    </source>
</evidence>